<accession>A0A4Q2UJ51</accession>
<keyword evidence="2" id="KW-1185">Reference proteome</keyword>
<evidence type="ECO:0008006" key="3">
    <source>
        <dbReference type="Google" id="ProtNLM"/>
    </source>
</evidence>
<gene>
    <name evidence="1" type="ORF">EQG79_25445</name>
</gene>
<name>A0A4Q2UJ51_9BACT</name>
<dbReference type="Proteomes" id="UP000290407">
    <property type="component" value="Unassembled WGS sequence"/>
</dbReference>
<protein>
    <recommendedName>
        <fullName evidence="3">HNH nuclease domain-containing protein</fullName>
    </recommendedName>
</protein>
<reference evidence="1 2" key="1">
    <citation type="submission" date="2019-01" db="EMBL/GenBank/DDBJ databases">
        <title>Spirosoma flava sp. nov., a propanil-degrading bacterium isolated from herbicide-contaminated soil.</title>
        <authorList>
            <person name="Zhang L."/>
            <person name="Jiang J.-D."/>
        </authorList>
    </citation>
    <scope>NUCLEOTIDE SEQUENCE [LARGE SCALE GENOMIC DNA]</scope>
    <source>
        <strain evidence="1 2">TY50</strain>
    </source>
</reference>
<evidence type="ECO:0000313" key="1">
    <source>
        <dbReference type="EMBL" id="RYC67450.1"/>
    </source>
</evidence>
<dbReference type="RefSeq" id="WP_077923642.1">
    <property type="nucleotide sequence ID" value="NZ_SBLB01000008.1"/>
</dbReference>
<evidence type="ECO:0000313" key="2">
    <source>
        <dbReference type="Proteomes" id="UP000290407"/>
    </source>
</evidence>
<dbReference type="EMBL" id="SBLB01000008">
    <property type="protein sequence ID" value="RYC67450.1"/>
    <property type="molecule type" value="Genomic_DNA"/>
</dbReference>
<organism evidence="1 2">
    <name type="scientific">Spirosoma sordidisoli</name>
    <dbReference type="NCBI Taxonomy" id="2502893"/>
    <lineage>
        <taxon>Bacteria</taxon>
        <taxon>Pseudomonadati</taxon>
        <taxon>Bacteroidota</taxon>
        <taxon>Cytophagia</taxon>
        <taxon>Cytophagales</taxon>
        <taxon>Cytophagaceae</taxon>
        <taxon>Spirosoma</taxon>
    </lineage>
</organism>
<proteinExistence type="predicted"/>
<dbReference type="AlphaFoldDB" id="A0A4Q2UJ51"/>
<sequence length="199" mass="23442">MRRIEKKSDSLIVQENLSYREGNGKQIAKLLRAEQNSICAYTEEYLGRADKADVEHFNPTLKNTDQDGYQNWFLVKAQWNTEKGHTARWLKYQPILHPTSEDLQERIVYSNGQYILSNEDDIEAKNLRSYLKLDDEQLDKARIYYIQRLKDDLALSGLTGQEFIDWRLASPVYKSTIYYIRAVEEELNVKVNFDLLEHT</sequence>
<comment type="caution">
    <text evidence="1">The sequence shown here is derived from an EMBL/GenBank/DDBJ whole genome shotgun (WGS) entry which is preliminary data.</text>
</comment>